<dbReference type="InterPro" id="IPR021741">
    <property type="entry name" value="DUF3311"/>
</dbReference>
<dbReference type="EMBL" id="CP008947">
    <property type="protein sequence ID" value="AII07547.1"/>
    <property type="molecule type" value="Genomic_DNA"/>
</dbReference>
<dbReference type="AlphaFoldDB" id="A0A076EQT8"/>
<keyword evidence="1" id="KW-0472">Membrane</keyword>
<dbReference type="Pfam" id="PF11755">
    <property type="entry name" value="DUF3311"/>
    <property type="match status" value="1"/>
</dbReference>
<organism evidence="2 3">
    <name type="scientific">Rhodococcus opacus</name>
    <name type="common">Nocardia opaca</name>
    <dbReference type="NCBI Taxonomy" id="37919"/>
    <lineage>
        <taxon>Bacteria</taxon>
        <taxon>Bacillati</taxon>
        <taxon>Actinomycetota</taxon>
        <taxon>Actinomycetes</taxon>
        <taxon>Mycobacteriales</taxon>
        <taxon>Nocardiaceae</taxon>
        <taxon>Rhodococcus</taxon>
    </lineage>
</organism>
<feature type="transmembrane region" description="Helical" evidence="1">
    <location>
        <begin position="7"/>
        <end position="28"/>
    </location>
</feature>
<evidence type="ECO:0000313" key="2">
    <source>
        <dbReference type="EMBL" id="AII07547.1"/>
    </source>
</evidence>
<sequence>MSNEAKSALLAIGVPFAGVLGGIVALSGSTATVFGVPILFAWLFLWMPLTSLCLHLAWKLFDRKDFEAAERAESAAASARIGEQS</sequence>
<dbReference type="eggNOG" id="ENOG503334Q">
    <property type="taxonomic scope" value="Bacteria"/>
</dbReference>
<name>A0A076EQT8_RHOOP</name>
<evidence type="ECO:0000313" key="3">
    <source>
        <dbReference type="Proteomes" id="UP000028488"/>
    </source>
</evidence>
<gene>
    <name evidence="2" type="ORF">EP51_23980</name>
</gene>
<evidence type="ECO:0000256" key="1">
    <source>
        <dbReference type="SAM" id="Phobius"/>
    </source>
</evidence>
<keyword evidence="1" id="KW-1133">Transmembrane helix</keyword>
<proteinExistence type="predicted"/>
<dbReference type="RefSeq" id="WP_037230343.1">
    <property type="nucleotide sequence ID" value="NZ_CP008947.1"/>
</dbReference>
<accession>A0A076EQT8</accession>
<keyword evidence="1" id="KW-0812">Transmembrane</keyword>
<dbReference type="Proteomes" id="UP000028488">
    <property type="component" value="Chromosome"/>
</dbReference>
<reference evidence="2 3" key="1">
    <citation type="submission" date="2014-07" db="EMBL/GenBank/DDBJ databases">
        <title>Genome Sequence of Rhodococcus opacus Strain R7, a Biodegrader of Mono- and Polycyclic Aromatic Hydrocarbons.</title>
        <authorList>
            <person name="Di Gennaro P."/>
            <person name="Zampolli J."/>
            <person name="Presti I."/>
            <person name="Cappelletti M."/>
            <person name="D'Ursi P."/>
            <person name="Orro A."/>
            <person name="Mezzelani A."/>
            <person name="Milanesi L."/>
        </authorList>
    </citation>
    <scope>NUCLEOTIDE SEQUENCE [LARGE SCALE GENOMIC DNA]</scope>
    <source>
        <strain evidence="2 3">R7</strain>
    </source>
</reference>
<feature type="transmembrane region" description="Helical" evidence="1">
    <location>
        <begin position="34"/>
        <end position="58"/>
    </location>
</feature>
<protein>
    <submittedName>
        <fullName evidence="2">Membrane protein</fullName>
    </submittedName>
</protein>